<name>R4XEY7_TAPDE</name>
<dbReference type="OrthoDB" id="4096at2759"/>
<dbReference type="GO" id="GO:0006364">
    <property type="term" value="P:rRNA processing"/>
    <property type="evidence" value="ECO:0007669"/>
    <property type="project" value="UniProtKB-KW"/>
</dbReference>
<evidence type="ECO:0000256" key="6">
    <source>
        <dbReference type="ARBA" id="ARBA00023163"/>
    </source>
</evidence>
<feature type="repeat" description="WD" evidence="8">
    <location>
        <begin position="254"/>
        <end position="295"/>
    </location>
</feature>
<evidence type="ECO:0000256" key="5">
    <source>
        <dbReference type="ARBA" id="ARBA00022737"/>
    </source>
</evidence>
<dbReference type="SUPFAM" id="SSF50978">
    <property type="entry name" value="WD40 repeat-like"/>
    <property type="match status" value="1"/>
</dbReference>
<gene>
    <name evidence="11" type="ORF">TAPDE_004595</name>
</gene>
<reference evidence="11 12" key="1">
    <citation type="journal article" date="2013" name="MBio">
        <title>Genome sequencing of the plant pathogen Taphrina deformans, the causal agent of peach leaf curl.</title>
        <authorList>
            <person name="Cisse O.H."/>
            <person name="Almeida J.M.G.C.F."/>
            <person name="Fonseca A."/>
            <person name="Kumar A.A."/>
            <person name="Salojaervi J."/>
            <person name="Overmyer K."/>
            <person name="Hauser P.M."/>
            <person name="Pagni M."/>
        </authorList>
    </citation>
    <scope>NUCLEOTIDE SEQUENCE [LARGE SCALE GENOMIC DNA]</scope>
    <source>
        <strain evidence="12">PYCC 5710 / ATCC 11124 / CBS 356.35 / IMI 108563 / JCM 9778 / NBRC 8474</strain>
    </source>
</reference>
<evidence type="ECO:0000256" key="9">
    <source>
        <dbReference type="SAM" id="MobiDB-lite"/>
    </source>
</evidence>
<dbReference type="PROSITE" id="PS50294">
    <property type="entry name" value="WD_REPEATS_REGION"/>
    <property type="match status" value="1"/>
</dbReference>
<sequence length="761" mass="84076">MTTTKPATHGKESRKVGRHQKRGENAAHTTSESSKYGISRRSGGRFSNLKPCFSKDEKHVFLCTKTQARVYSASTGELLRSLRSKDDRPSPIVSLFMHPSNEYRLITVTFNGQILVWDWTDGTLIQSLTLEPATEIVSALLLGTTFVWSDGKHISIARDFPKVDDIHSVSRLSICYGLATNGEQIFAYGDKSVMIFRLKNGGHTTEHEYLTLPTSCTAFAVSRESYAYSDADGVLYVYSIASFEKNKQSVPRKLHWHSGVVSALHFALDGQYLLSGGSEGVLVLWQMSTSNKQFLPRLASTIETIAVSESSKNYAVKMQDNTVKIINATNLELRTDIMGPRSANVGIKIAATTKRDSLYLTSGTEMQLWGLDTGRTTSRLPITAQNFAGKVRDAFGSNEALVNACAVHGDWLATLDSWMTPREEANEYGHTQPQDETYLKFWKWNSSEYQLICRIDNPHESSRTTQLIAAANGSFYTIGDDAAVKVWKEKSIKKDVIGGGTQVVGSTWTCSKVFRITRPSGSSRIALSADGSVLAIATHDQTFLLDPTDGSLRNTISGLSTGRIVDLGFVRHYLILLGNKRLVVWDLLRSTVAYALRIPEVTTDMFLSCGADTFVLCTNEATKHARSNAKFFVFAPTSAKPIYREKCTKTLAVSWSESYGFVQLTDDLEVIIVSDKSPSTSSNTNQMSIEAKDLVTTNGMSSMYRPIRKTLSALADEADMQDMQLNTQQVTGIFDDPTKSLEDRFADLALLVLGTAKQTFV</sequence>
<dbReference type="InterPro" id="IPR001680">
    <property type="entry name" value="WD40_rpt"/>
</dbReference>
<keyword evidence="3" id="KW-0698">rRNA processing</keyword>
<dbReference type="InterPro" id="IPR036322">
    <property type="entry name" value="WD40_repeat_dom_sf"/>
</dbReference>
<accession>R4XEY7</accession>
<dbReference type="SUPFAM" id="SSF101908">
    <property type="entry name" value="Putative isomerase YbhE"/>
    <property type="match status" value="1"/>
</dbReference>
<keyword evidence="12" id="KW-1185">Reference proteome</keyword>
<dbReference type="STRING" id="1097556.R4XEY7"/>
<dbReference type="VEuPathDB" id="FungiDB:TAPDE_004595"/>
<dbReference type="EMBL" id="CAHR02000209">
    <property type="protein sequence ID" value="CCG84193.1"/>
    <property type="molecule type" value="Genomic_DNA"/>
</dbReference>
<keyword evidence="5" id="KW-0677">Repeat</keyword>
<feature type="compositionally biased region" description="Polar residues" evidence="9">
    <location>
        <begin position="27"/>
        <end position="36"/>
    </location>
</feature>
<dbReference type="PROSITE" id="PS50082">
    <property type="entry name" value="WD_REPEATS_2"/>
    <property type="match status" value="1"/>
</dbReference>
<evidence type="ECO:0000256" key="8">
    <source>
        <dbReference type="PROSITE-ProRule" id="PRU00221"/>
    </source>
</evidence>
<organism evidence="11 12">
    <name type="scientific">Taphrina deformans (strain PYCC 5710 / ATCC 11124 / CBS 356.35 / IMI 108563 / JCM 9778 / NBRC 8474)</name>
    <name type="common">Peach leaf curl fungus</name>
    <name type="synonym">Lalaria deformans</name>
    <dbReference type="NCBI Taxonomy" id="1097556"/>
    <lineage>
        <taxon>Eukaryota</taxon>
        <taxon>Fungi</taxon>
        <taxon>Dikarya</taxon>
        <taxon>Ascomycota</taxon>
        <taxon>Taphrinomycotina</taxon>
        <taxon>Taphrinomycetes</taxon>
        <taxon>Taphrinales</taxon>
        <taxon>Taphrinaceae</taxon>
        <taxon>Taphrina</taxon>
    </lineage>
</organism>
<keyword evidence="4 8" id="KW-0853">WD repeat</keyword>
<dbReference type="GO" id="GO:0045943">
    <property type="term" value="P:positive regulation of transcription by RNA polymerase I"/>
    <property type="evidence" value="ECO:0007669"/>
    <property type="project" value="InterPro"/>
</dbReference>
<dbReference type="InterPro" id="IPR057644">
    <property type="entry name" value="Beta-prop_WDR75_2nd"/>
</dbReference>
<dbReference type="PANTHER" id="PTHR44215">
    <property type="entry name" value="WD REPEAT-CONTAINING PROTEIN 75"/>
    <property type="match status" value="1"/>
</dbReference>
<proteinExistence type="predicted"/>
<feature type="domain" description="WD repeat-containing protein 75 second beta-propeller" evidence="10">
    <location>
        <begin position="365"/>
        <end position="649"/>
    </location>
</feature>
<dbReference type="InterPro" id="IPR015943">
    <property type="entry name" value="WD40/YVTN_repeat-like_dom_sf"/>
</dbReference>
<dbReference type="GO" id="GO:0032040">
    <property type="term" value="C:small-subunit processome"/>
    <property type="evidence" value="ECO:0007669"/>
    <property type="project" value="InterPro"/>
</dbReference>
<evidence type="ECO:0000256" key="7">
    <source>
        <dbReference type="ARBA" id="ARBA00023242"/>
    </source>
</evidence>
<evidence type="ECO:0000313" key="12">
    <source>
        <dbReference type="Proteomes" id="UP000013776"/>
    </source>
</evidence>
<dbReference type="GO" id="GO:0003723">
    <property type="term" value="F:RNA binding"/>
    <property type="evidence" value="ECO:0007669"/>
    <property type="project" value="InterPro"/>
</dbReference>
<protein>
    <recommendedName>
        <fullName evidence="10">WD repeat-containing protein 75 second beta-propeller domain-containing protein</fullName>
    </recommendedName>
</protein>
<dbReference type="Pfam" id="PF23769">
    <property type="entry name" value="Beta-prop_WDR75_2nd"/>
    <property type="match status" value="1"/>
</dbReference>
<dbReference type="PANTHER" id="PTHR44215:SF1">
    <property type="entry name" value="WD REPEAT-CONTAINING PROTEIN 75"/>
    <property type="match status" value="1"/>
</dbReference>
<dbReference type="Pfam" id="PF23869">
    <property type="entry name" value="Beta-prop_WDR75_1st"/>
    <property type="match status" value="1"/>
</dbReference>
<dbReference type="GO" id="GO:2000234">
    <property type="term" value="P:positive regulation of rRNA processing"/>
    <property type="evidence" value="ECO:0007669"/>
    <property type="project" value="TreeGrafter"/>
</dbReference>
<evidence type="ECO:0000256" key="1">
    <source>
        <dbReference type="ARBA" id="ARBA00004604"/>
    </source>
</evidence>
<dbReference type="AlphaFoldDB" id="R4XEY7"/>
<dbReference type="eggNOG" id="KOG1963">
    <property type="taxonomic scope" value="Eukaryota"/>
</dbReference>
<evidence type="ECO:0000256" key="4">
    <source>
        <dbReference type="ARBA" id="ARBA00022574"/>
    </source>
</evidence>
<keyword evidence="7" id="KW-0539">Nucleus</keyword>
<evidence type="ECO:0000256" key="2">
    <source>
        <dbReference type="ARBA" id="ARBA00022517"/>
    </source>
</evidence>
<evidence type="ECO:0000256" key="3">
    <source>
        <dbReference type="ARBA" id="ARBA00022552"/>
    </source>
</evidence>
<comment type="caution">
    <text evidence="11">The sequence shown here is derived from an EMBL/GenBank/DDBJ whole genome shotgun (WGS) entry which is preliminary data.</text>
</comment>
<dbReference type="Gene3D" id="2.130.10.10">
    <property type="entry name" value="YVTN repeat-like/Quinoprotein amine dehydrogenase"/>
    <property type="match status" value="3"/>
</dbReference>
<keyword evidence="2" id="KW-0690">Ribosome biogenesis</keyword>
<evidence type="ECO:0000313" key="11">
    <source>
        <dbReference type="EMBL" id="CCG84193.1"/>
    </source>
</evidence>
<dbReference type="Proteomes" id="UP000013776">
    <property type="component" value="Unassembled WGS sequence"/>
</dbReference>
<dbReference type="SMART" id="SM00320">
    <property type="entry name" value="WD40"/>
    <property type="match status" value="3"/>
</dbReference>
<comment type="subcellular location">
    <subcellularLocation>
        <location evidence="1">Nucleus</location>
        <location evidence="1">Nucleolus</location>
    </subcellularLocation>
</comment>
<evidence type="ECO:0000259" key="10">
    <source>
        <dbReference type="Pfam" id="PF23769"/>
    </source>
</evidence>
<feature type="region of interest" description="Disordered" evidence="9">
    <location>
        <begin position="1"/>
        <end position="42"/>
    </location>
</feature>
<dbReference type="InterPro" id="IPR053826">
    <property type="entry name" value="WDR75"/>
</dbReference>
<keyword evidence="6" id="KW-0804">Transcription</keyword>